<dbReference type="Proteomes" id="UP000185663">
    <property type="component" value="Chromosome I"/>
</dbReference>
<name>A0A1H1U872_9CELL</name>
<accession>A0A1H1U872</accession>
<dbReference type="InterPro" id="IPR012867">
    <property type="entry name" value="DUF1648"/>
</dbReference>
<keyword evidence="4" id="KW-1185">Reference proteome</keyword>
<dbReference type="eggNOG" id="ENOG5033VBA">
    <property type="taxonomic scope" value="Bacteria"/>
</dbReference>
<dbReference type="AlphaFoldDB" id="A0A1H1U872"/>
<keyword evidence="1" id="KW-0812">Transmembrane</keyword>
<reference evidence="3 4" key="1">
    <citation type="submission" date="2016-10" db="EMBL/GenBank/DDBJ databases">
        <authorList>
            <person name="de Groot N.N."/>
        </authorList>
    </citation>
    <scope>NUCLEOTIDE SEQUENCE [LARGE SCALE GENOMIC DNA]</scope>
    <source>
        <strain evidence="3 4">DSM 22126</strain>
    </source>
</reference>
<dbReference type="RefSeq" id="WP_083372469.1">
    <property type="nucleotide sequence ID" value="NZ_LT629776.1"/>
</dbReference>
<protein>
    <recommendedName>
        <fullName evidence="2">DUF1648 domain-containing protein</fullName>
    </recommendedName>
</protein>
<gene>
    <name evidence="3" type="ORF">SAMN04489860_2117</name>
</gene>
<feature type="domain" description="DUF1648" evidence="2">
    <location>
        <begin position="27"/>
        <end position="67"/>
    </location>
</feature>
<dbReference type="STRING" id="545619.SAMN04489860_2117"/>
<sequence>MTHRTTSTFRRPVPVAVATGVLGLLALGICAAVSFTWIDDLPEQVAVHWGPEGADRFASPTSAILGPLALGAVLTLGFAVMTALVGQSSSTRRISGGLTVGMPVFMGVLTVSTIWAQQAVDEPSTSDISQLAMGAVGAGLLTGVLVAVALPGDEARPATAEVAADAPRLTLPDDTRAVWVQHAQGGPGLTVGLVAAASIIVLAILTELWFMLLLALVLGLALVAMMAWVVRVDASGLHVRSVAGFPRTHVPADEVERAGVVEVAPMREFGGWGWRVGRGGRVGVVVRNGEGLLVERSGGRSIVVTVDDAATGAALLNTMSDRARGTR</sequence>
<dbReference type="Pfam" id="PF07853">
    <property type="entry name" value="DUF1648"/>
    <property type="match status" value="1"/>
</dbReference>
<feature type="transmembrane region" description="Helical" evidence="1">
    <location>
        <begin position="64"/>
        <end position="85"/>
    </location>
</feature>
<feature type="transmembrane region" description="Helical" evidence="1">
    <location>
        <begin position="211"/>
        <end position="230"/>
    </location>
</feature>
<feature type="transmembrane region" description="Helical" evidence="1">
    <location>
        <begin position="97"/>
        <end position="116"/>
    </location>
</feature>
<feature type="transmembrane region" description="Helical" evidence="1">
    <location>
        <begin position="186"/>
        <end position="205"/>
    </location>
</feature>
<feature type="transmembrane region" description="Helical" evidence="1">
    <location>
        <begin position="12"/>
        <end position="38"/>
    </location>
</feature>
<evidence type="ECO:0000256" key="1">
    <source>
        <dbReference type="SAM" id="Phobius"/>
    </source>
</evidence>
<keyword evidence="1" id="KW-0472">Membrane</keyword>
<feature type="transmembrane region" description="Helical" evidence="1">
    <location>
        <begin position="128"/>
        <end position="150"/>
    </location>
</feature>
<evidence type="ECO:0000313" key="4">
    <source>
        <dbReference type="Proteomes" id="UP000185663"/>
    </source>
</evidence>
<organism evidence="3 4">
    <name type="scientific">Paraoerskovia marina</name>
    <dbReference type="NCBI Taxonomy" id="545619"/>
    <lineage>
        <taxon>Bacteria</taxon>
        <taxon>Bacillati</taxon>
        <taxon>Actinomycetota</taxon>
        <taxon>Actinomycetes</taxon>
        <taxon>Micrococcales</taxon>
        <taxon>Cellulomonadaceae</taxon>
        <taxon>Paraoerskovia</taxon>
    </lineage>
</organism>
<evidence type="ECO:0000313" key="3">
    <source>
        <dbReference type="EMBL" id="SDS68573.1"/>
    </source>
</evidence>
<proteinExistence type="predicted"/>
<dbReference type="EMBL" id="LT629776">
    <property type="protein sequence ID" value="SDS68573.1"/>
    <property type="molecule type" value="Genomic_DNA"/>
</dbReference>
<evidence type="ECO:0000259" key="2">
    <source>
        <dbReference type="Pfam" id="PF07853"/>
    </source>
</evidence>
<keyword evidence="1" id="KW-1133">Transmembrane helix</keyword>
<dbReference type="OrthoDB" id="3178004at2"/>